<evidence type="ECO:0000313" key="6">
    <source>
        <dbReference type="EMBL" id="MBK1833201.1"/>
    </source>
</evidence>
<dbReference type="Gene3D" id="2.60.40.1180">
    <property type="entry name" value="Golgi alpha-mannosidase II"/>
    <property type="match status" value="1"/>
</dbReference>
<sequence>MTSSFIFPFSVLTFATLAQGAPDPQIQSPDGRLSLSWALHEGVLSYEVNRDGKALIKPSATGLRWSQETTRWTGLAAEISSGQERWQPVWGKQAEVLNHYQQAVVTLEAEDPASPGLAVVFRVTDEGFAFRYQISPGEHASPLEVREDLSEFNFAQDGTAWSYNGERANKGPETLSSITETRRLPLTVRFEDGAHASLSEAAIDDFSWIDLKPIGADLGFQAALESSRIELPFATPWRAVVVGDEPGDLVDAHLLENLNPPCAIENPEWIQPGLTFWDWRTWGYEAPDGFEYGLDMASWRRFIDFASEHEVPYLLLDANWYGPEFDPTMNPTVSRDHMLEQLPDGKIVRKAAPADWEDPIDVPALITYAKEKGVGIFLYINDKARINFDFEETLATYQKWGAVGIKYGFMGARNRQQKVNKTNEIIRLCAKYKLMCNFHDGPVAPSGDYRTWPNCTTREYCHAQADAKRSFQPTTFNTSVFVNMIGGPIDMNNGMFSLEGVEVNRPRVFEAIPSTIVAECARTLLTFSGQAIVLDAPESFGAHPELFDFMAAQKQPWQESKTLAGQIGEYLMMRRTAADGTILLGATTNEEARELPVALDFLGNQQMKATIMQDAATTSYQENREQYKVETRTVSGKDTLTLRLAPGGGACVKLEPIEPPTATAQQ</sequence>
<dbReference type="SUPFAM" id="SSF51445">
    <property type="entry name" value="(Trans)glycosidases"/>
    <property type="match status" value="1"/>
</dbReference>
<dbReference type="RefSeq" id="WP_200390634.1">
    <property type="nucleotide sequence ID" value="NZ_JAENIO010000006.1"/>
</dbReference>
<evidence type="ECO:0000313" key="7">
    <source>
        <dbReference type="Proteomes" id="UP000604083"/>
    </source>
</evidence>
<name>A0A934RPI6_9BACT</name>
<protein>
    <submittedName>
        <fullName evidence="6">Glycoside hydrolase family 97 catalytic domain-containing protein</fullName>
    </submittedName>
</protein>
<reference evidence="6" key="1">
    <citation type="submission" date="2021-01" db="EMBL/GenBank/DDBJ databases">
        <title>Modified the classification status of verrucomicrobia.</title>
        <authorList>
            <person name="Feng X."/>
        </authorList>
    </citation>
    <scope>NUCLEOTIDE SEQUENCE</scope>
    <source>
        <strain evidence="6">KCTC 12986</strain>
    </source>
</reference>
<dbReference type="EMBL" id="JAENIO010000006">
    <property type="protein sequence ID" value="MBK1833201.1"/>
    <property type="molecule type" value="Genomic_DNA"/>
</dbReference>
<feature type="domain" description="Glycosyl-hydrolase 97 N-terminal" evidence="4">
    <location>
        <begin position="26"/>
        <end position="261"/>
    </location>
</feature>
<dbReference type="InterPro" id="IPR017853">
    <property type="entry name" value="GH"/>
</dbReference>
<dbReference type="InterPro" id="IPR019563">
    <property type="entry name" value="GH97_catalytic"/>
</dbReference>
<evidence type="ECO:0000259" key="5">
    <source>
        <dbReference type="Pfam" id="PF14509"/>
    </source>
</evidence>
<dbReference type="InterPro" id="IPR014718">
    <property type="entry name" value="GH-type_carb-bd"/>
</dbReference>
<dbReference type="InterPro" id="IPR029486">
    <property type="entry name" value="GH97_N"/>
</dbReference>
<dbReference type="InterPro" id="IPR052720">
    <property type="entry name" value="Glycosyl_hydrolase_97"/>
</dbReference>
<proteinExistence type="predicted"/>
<evidence type="ECO:0000256" key="1">
    <source>
        <dbReference type="ARBA" id="ARBA00022801"/>
    </source>
</evidence>
<dbReference type="Pfam" id="PF14509">
    <property type="entry name" value="GH97_C"/>
    <property type="match status" value="1"/>
</dbReference>
<keyword evidence="1 6" id="KW-0378">Hydrolase</keyword>
<dbReference type="InterPro" id="IPR013785">
    <property type="entry name" value="Aldolase_TIM"/>
</dbReference>
<gene>
    <name evidence="6" type="ORF">JIN78_03935</name>
</gene>
<evidence type="ECO:0000259" key="4">
    <source>
        <dbReference type="Pfam" id="PF14508"/>
    </source>
</evidence>
<feature type="domain" description="Glycosyl-hydrolase 97 C-terminal oligomerisation" evidence="5">
    <location>
        <begin position="557"/>
        <end position="654"/>
    </location>
</feature>
<dbReference type="Proteomes" id="UP000604083">
    <property type="component" value="Unassembled WGS sequence"/>
</dbReference>
<dbReference type="PANTHER" id="PTHR35803">
    <property type="entry name" value="GLUCAN 1,4-ALPHA-GLUCOSIDASE SUSB-RELATED"/>
    <property type="match status" value="1"/>
</dbReference>
<dbReference type="GO" id="GO:0016798">
    <property type="term" value="F:hydrolase activity, acting on glycosyl bonds"/>
    <property type="evidence" value="ECO:0007669"/>
    <property type="project" value="UniProtKB-KW"/>
</dbReference>
<keyword evidence="7" id="KW-1185">Reference proteome</keyword>
<dbReference type="Gene3D" id="2.70.98.10">
    <property type="match status" value="1"/>
</dbReference>
<feature type="domain" description="Glycosyl-hydrolase 97 catalytic" evidence="3">
    <location>
        <begin position="284"/>
        <end position="459"/>
    </location>
</feature>
<evidence type="ECO:0000259" key="3">
    <source>
        <dbReference type="Pfam" id="PF10566"/>
    </source>
</evidence>
<dbReference type="Gene3D" id="3.20.20.70">
    <property type="entry name" value="Aldolase class I"/>
    <property type="match status" value="1"/>
</dbReference>
<comment type="caution">
    <text evidence="6">The sequence shown here is derived from an EMBL/GenBank/DDBJ whole genome shotgun (WGS) entry which is preliminary data.</text>
</comment>
<dbReference type="AlphaFoldDB" id="A0A934RPI6"/>
<accession>A0A934RPI6</accession>
<dbReference type="Pfam" id="PF10566">
    <property type="entry name" value="Glyco_hydro_97"/>
    <property type="match status" value="1"/>
</dbReference>
<keyword evidence="2" id="KW-0326">Glycosidase</keyword>
<dbReference type="InterPro" id="IPR029483">
    <property type="entry name" value="GH97_C"/>
</dbReference>
<dbReference type="InterPro" id="IPR013780">
    <property type="entry name" value="Glyco_hydro_b"/>
</dbReference>
<dbReference type="Pfam" id="PF14508">
    <property type="entry name" value="GH97_N"/>
    <property type="match status" value="1"/>
</dbReference>
<evidence type="ECO:0000256" key="2">
    <source>
        <dbReference type="ARBA" id="ARBA00023295"/>
    </source>
</evidence>
<dbReference type="GO" id="GO:0030246">
    <property type="term" value="F:carbohydrate binding"/>
    <property type="evidence" value="ECO:0007669"/>
    <property type="project" value="InterPro"/>
</dbReference>
<organism evidence="6 7">
    <name type="scientific">Roseibacillus ishigakijimensis</name>
    <dbReference type="NCBI Taxonomy" id="454146"/>
    <lineage>
        <taxon>Bacteria</taxon>
        <taxon>Pseudomonadati</taxon>
        <taxon>Verrucomicrobiota</taxon>
        <taxon>Verrucomicrobiia</taxon>
        <taxon>Verrucomicrobiales</taxon>
        <taxon>Verrucomicrobiaceae</taxon>
        <taxon>Roseibacillus</taxon>
    </lineage>
</organism>